<dbReference type="InterPro" id="IPR051262">
    <property type="entry name" value="SMP-30/CGR1_Lactonase"/>
</dbReference>
<name>A0A840NGC3_9PSEU</name>
<evidence type="ECO:0000313" key="4">
    <source>
        <dbReference type="EMBL" id="MBB5069135.1"/>
    </source>
</evidence>
<sequence>MPELTAVAEGLSFPEGPIALDDGSVLVVEIRRGTLSRVTPDGAVSVLAGCGGGPNGAAIGPDGAVYVCNNGGFAWHDREGLVLPGRQPDDYSGGRIQRVTFDGTVTDLYTEVDGHPLRGPNDIVFDADGGFYFTDLGKTRERDMDLGGLYYALPDGSRVEEIVHPLQQPNGVGLSPDGDRLYVAETGPGRVWCWDVTGPGRLRGRGSGARGAQLLHGFAGAQMLDSLAVDSAGNVCVATLNTGAITVLSPDGEIVDVVGVPVPDPLVTNICFGGPELRTAHITSSGRGVLYRTEWPRPGLAPRFTA</sequence>
<dbReference type="Gene3D" id="2.120.10.30">
    <property type="entry name" value="TolB, C-terminal domain"/>
    <property type="match status" value="1"/>
</dbReference>
<dbReference type="InterPro" id="IPR005511">
    <property type="entry name" value="SMP-30"/>
</dbReference>
<dbReference type="InterPro" id="IPR011042">
    <property type="entry name" value="6-blade_b-propeller_TolB-like"/>
</dbReference>
<evidence type="ECO:0000256" key="1">
    <source>
        <dbReference type="PIRSR" id="PIRSR605511-1"/>
    </source>
</evidence>
<evidence type="ECO:0000256" key="2">
    <source>
        <dbReference type="PIRSR" id="PIRSR605511-2"/>
    </source>
</evidence>
<keyword evidence="2" id="KW-0862">Zinc</keyword>
<feature type="active site" description="Proton donor/acceptor" evidence="1">
    <location>
        <position position="225"/>
    </location>
</feature>
<dbReference type="InterPro" id="IPR013658">
    <property type="entry name" value="SGL"/>
</dbReference>
<dbReference type="PRINTS" id="PR01790">
    <property type="entry name" value="SMP30FAMILY"/>
</dbReference>
<dbReference type="GO" id="GO:0004341">
    <property type="term" value="F:gluconolactonase activity"/>
    <property type="evidence" value="ECO:0007669"/>
    <property type="project" value="UniProtKB-EC"/>
</dbReference>
<dbReference type="EMBL" id="JACHIV010000001">
    <property type="protein sequence ID" value="MBB5069135.1"/>
    <property type="molecule type" value="Genomic_DNA"/>
</dbReference>
<feature type="binding site" evidence="2">
    <location>
        <position position="170"/>
    </location>
    <ligand>
        <name>a divalent metal cation</name>
        <dbReference type="ChEBI" id="CHEBI:60240"/>
    </ligand>
</feature>
<proteinExistence type="predicted"/>
<evidence type="ECO:0000313" key="5">
    <source>
        <dbReference type="Proteomes" id="UP000580474"/>
    </source>
</evidence>
<dbReference type="Pfam" id="PF08450">
    <property type="entry name" value="SGL"/>
    <property type="match status" value="1"/>
</dbReference>
<organism evidence="4 5">
    <name type="scientific">Saccharopolyspora gloriosae</name>
    <dbReference type="NCBI Taxonomy" id="455344"/>
    <lineage>
        <taxon>Bacteria</taxon>
        <taxon>Bacillati</taxon>
        <taxon>Actinomycetota</taxon>
        <taxon>Actinomycetes</taxon>
        <taxon>Pseudonocardiales</taxon>
        <taxon>Pseudonocardiaceae</taxon>
        <taxon>Saccharopolyspora</taxon>
    </lineage>
</organism>
<evidence type="ECO:0000259" key="3">
    <source>
        <dbReference type="Pfam" id="PF08450"/>
    </source>
</evidence>
<keyword evidence="5" id="KW-1185">Reference proteome</keyword>
<dbReference type="RefSeq" id="WP_184478861.1">
    <property type="nucleotide sequence ID" value="NZ_JACHIV010000001.1"/>
</dbReference>
<dbReference type="GO" id="GO:0046872">
    <property type="term" value="F:metal ion binding"/>
    <property type="evidence" value="ECO:0007669"/>
    <property type="project" value="UniProtKB-KW"/>
</dbReference>
<feature type="domain" description="SMP-30/Gluconolactonase/LRE-like region" evidence="3">
    <location>
        <begin position="13"/>
        <end position="285"/>
    </location>
</feature>
<dbReference type="EC" id="3.1.1.17" evidence="4"/>
<reference evidence="4 5" key="1">
    <citation type="submission" date="2020-08" db="EMBL/GenBank/DDBJ databases">
        <title>Sequencing the genomes of 1000 actinobacteria strains.</title>
        <authorList>
            <person name="Klenk H.-P."/>
        </authorList>
    </citation>
    <scope>NUCLEOTIDE SEQUENCE [LARGE SCALE GENOMIC DNA]</scope>
    <source>
        <strain evidence="4 5">DSM 45582</strain>
    </source>
</reference>
<keyword evidence="4" id="KW-0378">Hydrolase</keyword>
<comment type="cofactor">
    <cofactor evidence="2">
        <name>Zn(2+)</name>
        <dbReference type="ChEBI" id="CHEBI:29105"/>
    </cofactor>
    <text evidence="2">Binds 1 divalent metal cation per subunit.</text>
</comment>
<dbReference type="PANTHER" id="PTHR47572:SF5">
    <property type="entry name" value="BLR2277 PROTEIN"/>
    <property type="match status" value="1"/>
</dbReference>
<dbReference type="PANTHER" id="PTHR47572">
    <property type="entry name" value="LIPOPROTEIN-RELATED"/>
    <property type="match status" value="1"/>
</dbReference>
<protein>
    <submittedName>
        <fullName evidence="4">Gluconolactonase</fullName>
        <ecNumber evidence="4">3.1.1.17</ecNumber>
    </submittedName>
</protein>
<feature type="binding site" evidence="2">
    <location>
        <position position="121"/>
    </location>
    <ligand>
        <name>substrate</name>
    </ligand>
</feature>
<accession>A0A840NGC3</accession>
<dbReference type="Proteomes" id="UP000580474">
    <property type="component" value="Unassembled WGS sequence"/>
</dbReference>
<dbReference type="SUPFAM" id="SSF63829">
    <property type="entry name" value="Calcium-dependent phosphotriesterase"/>
    <property type="match status" value="1"/>
</dbReference>
<dbReference type="AlphaFoldDB" id="A0A840NGC3"/>
<comment type="caution">
    <text evidence="4">The sequence shown here is derived from an EMBL/GenBank/DDBJ whole genome shotgun (WGS) entry which is preliminary data.</text>
</comment>
<gene>
    <name evidence="4" type="ORF">BJ969_002223</name>
</gene>
<keyword evidence="2" id="KW-0479">Metal-binding</keyword>
<feature type="binding site" evidence="2">
    <location>
        <position position="225"/>
    </location>
    <ligand>
        <name>a divalent metal cation</name>
        <dbReference type="ChEBI" id="CHEBI:60240"/>
    </ligand>
</feature>